<sequence>MEVAIFVAHVEEAAQTADACIVDQNVDAAFHLFRFLQRRRHGGGIGHIRNHRRTAMPAATEFIRQLFNLIGDIQQD</sequence>
<comment type="caution">
    <text evidence="1">The sequence shown here is derived from an EMBL/GenBank/DDBJ whole genome shotgun (WGS) entry which is preliminary data.</text>
</comment>
<evidence type="ECO:0000313" key="1">
    <source>
        <dbReference type="EMBL" id="MPN59844.1"/>
    </source>
</evidence>
<dbReference type="EMBL" id="VSSQ01134330">
    <property type="protein sequence ID" value="MPN59844.1"/>
    <property type="molecule type" value="Genomic_DNA"/>
</dbReference>
<protein>
    <submittedName>
        <fullName evidence="1">Uncharacterized protein</fullName>
    </submittedName>
</protein>
<name>A0A645JHM5_9ZZZZ</name>
<dbReference type="AlphaFoldDB" id="A0A645JHM5"/>
<reference evidence="1" key="1">
    <citation type="submission" date="2019-08" db="EMBL/GenBank/DDBJ databases">
        <authorList>
            <person name="Kucharzyk K."/>
            <person name="Murdoch R.W."/>
            <person name="Higgins S."/>
            <person name="Loffler F."/>
        </authorList>
    </citation>
    <scope>NUCLEOTIDE SEQUENCE</scope>
</reference>
<proteinExistence type="predicted"/>
<gene>
    <name evidence="1" type="ORF">SDC9_207566</name>
</gene>
<organism evidence="1">
    <name type="scientific">bioreactor metagenome</name>
    <dbReference type="NCBI Taxonomy" id="1076179"/>
    <lineage>
        <taxon>unclassified sequences</taxon>
        <taxon>metagenomes</taxon>
        <taxon>ecological metagenomes</taxon>
    </lineage>
</organism>
<accession>A0A645JHM5</accession>